<accession>A0A6L9QN78</accession>
<feature type="non-terminal residue" evidence="3">
    <location>
        <position position="1"/>
    </location>
</feature>
<keyword evidence="1" id="KW-0472">Membrane</keyword>
<keyword evidence="1" id="KW-1133">Transmembrane helix</keyword>
<evidence type="ECO:0000313" key="4">
    <source>
        <dbReference type="Proteomes" id="UP000475532"/>
    </source>
</evidence>
<name>A0A6L9QN78_9ACTN</name>
<dbReference type="AlphaFoldDB" id="A0A6L9QN78"/>
<feature type="domain" description="Septum formation-related" evidence="2">
    <location>
        <begin position="108"/>
        <end position="316"/>
    </location>
</feature>
<proteinExistence type="predicted"/>
<reference evidence="3 4" key="1">
    <citation type="submission" date="2020-01" db="EMBL/GenBank/DDBJ databases">
        <title>Insect and environment-associated Actinomycetes.</title>
        <authorList>
            <person name="Currrie C."/>
            <person name="Chevrette M."/>
            <person name="Carlson C."/>
            <person name="Stubbendieck R."/>
            <person name="Wendt-Pienkowski E."/>
        </authorList>
    </citation>
    <scope>NUCLEOTIDE SEQUENCE [LARGE SCALE GENOMIC DNA]</scope>
    <source>
        <strain evidence="3 4">SID10258</strain>
    </source>
</reference>
<dbReference type="RefSeq" id="WP_163060614.1">
    <property type="nucleotide sequence ID" value="NZ_JAAGLI010000786.1"/>
</dbReference>
<keyword evidence="1" id="KW-0812">Transmembrane</keyword>
<sequence length="331" mass="35548">AGPPPAVPAPPPGPARTNRLAIAALVTGLLGLILFAVGFGIAALVQAGRRGEKGKGLAIGGLAASAVWVVVGVVAATVAVGSMFTVKRDEAGQISRSDRVIPSLLRVGDCFTGFSGDIQSSLVTALPCTQPHEGEVAAKLRLPGDIYPGDREVFDQAEDACYGRLVDLQKSRYAEQLQLYTIAPSGTTWRTGDREVLCFMHVEGTGKITTPLAQTMDPNLKLWYELARGDCLGKWNDEAMAQRTLACTERHWMEVYAVHTLKAGPFPGVKTAERRAEAGCDERYERIFRGHRAPDLISSLAPDKDDWTAGVRTAVCLAESEDHPLKKSMLP</sequence>
<gene>
    <name evidence="3" type="ORF">G3I70_29145</name>
</gene>
<organism evidence="3 4">
    <name type="scientific">Actinomadura bangladeshensis</name>
    <dbReference type="NCBI Taxonomy" id="453573"/>
    <lineage>
        <taxon>Bacteria</taxon>
        <taxon>Bacillati</taxon>
        <taxon>Actinomycetota</taxon>
        <taxon>Actinomycetes</taxon>
        <taxon>Streptosporangiales</taxon>
        <taxon>Thermomonosporaceae</taxon>
        <taxon>Actinomadura</taxon>
    </lineage>
</organism>
<protein>
    <submittedName>
        <fullName evidence="3">DUF4190 domain-containing protein</fullName>
    </submittedName>
</protein>
<dbReference type="Pfam" id="PF13845">
    <property type="entry name" value="Septum_form"/>
    <property type="match status" value="1"/>
</dbReference>
<feature type="transmembrane region" description="Helical" evidence="1">
    <location>
        <begin position="57"/>
        <end position="84"/>
    </location>
</feature>
<evidence type="ECO:0000256" key="1">
    <source>
        <dbReference type="SAM" id="Phobius"/>
    </source>
</evidence>
<evidence type="ECO:0000313" key="3">
    <source>
        <dbReference type="EMBL" id="NEA26532.1"/>
    </source>
</evidence>
<dbReference type="InterPro" id="IPR026004">
    <property type="entry name" value="Septum_form"/>
</dbReference>
<comment type="caution">
    <text evidence="3">The sequence shown here is derived from an EMBL/GenBank/DDBJ whole genome shotgun (WGS) entry which is preliminary data.</text>
</comment>
<evidence type="ECO:0000259" key="2">
    <source>
        <dbReference type="Pfam" id="PF13845"/>
    </source>
</evidence>
<feature type="transmembrane region" description="Helical" evidence="1">
    <location>
        <begin position="20"/>
        <end position="45"/>
    </location>
</feature>
<dbReference type="EMBL" id="JAAGLI010000786">
    <property type="protein sequence ID" value="NEA26532.1"/>
    <property type="molecule type" value="Genomic_DNA"/>
</dbReference>
<dbReference type="Proteomes" id="UP000475532">
    <property type="component" value="Unassembled WGS sequence"/>
</dbReference>